<reference evidence="2" key="1">
    <citation type="submission" date="2022-03" db="EMBL/GenBank/DDBJ databases">
        <authorList>
            <person name="Alioto T."/>
            <person name="Alioto T."/>
            <person name="Gomez Garrido J."/>
        </authorList>
    </citation>
    <scope>NUCLEOTIDE SEQUENCE</scope>
</reference>
<dbReference type="AlphaFoldDB" id="A0AAD1SIY2"/>
<evidence type="ECO:0000313" key="3">
    <source>
        <dbReference type="Proteomes" id="UP001295444"/>
    </source>
</evidence>
<organism evidence="2 3">
    <name type="scientific">Pelobates cultripes</name>
    <name type="common">Western spadefoot toad</name>
    <dbReference type="NCBI Taxonomy" id="61616"/>
    <lineage>
        <taxon>Eukaryota</taxon>
        <taxon>Metazoa</taxon>
        <taxon>Chordata</taxon>
        <taxon>Craniata</taxon>
        <taxon>Vertebrata</taxon>
        <taxon>Euteleostomi</taxon>
        <taxon>Amphibia</taxon>
        <taxon>Batrachia</taxon>
        <taxon>Anura</taxon>
        <taxon>Pelobatoidea</taxon>
        <taxon>Pelobatidae</taxon>
        <taxon>Pelobates</taxon>
    </lineage>
</organism>
<accession>A0AAD1SIY2</accession>
<keyword evidence="3" id="KW-1185">Reference proteome</keyword>
<gene>
    <name evidence="2" type="ORF">PECUL_23A033544</name>
</gene>
<evidence type="ECO:0000313" key="2">
    <source>
        <dbReference type="EMBL" id="CAH2302495.1"/>
    </source>
</evidence>
<proteinExistence type="predicted"/>
<feature type="compositionally biased region" description="Polar residues" evidence="1">
    <location>
        <begin position="83"/>
        <end position="97"/>
    </location>
</feature>
<name>A0AAD1SIY2_PELCU</name>
<dbReference type="EMBL" id="OW240917">
    <property type="protein sequence ID" value="CAH2302495.1"/>
    <property type="molecule type" value="Genomic_DNA"/>
</dbReference>
<feature type="region of interest" description="Disordered" evidence="1">
    <location>
        <begin position="83"/>
        <end position="164"/>
    </location>
</feature>
<evidence type="ECO:0000256" key="1">
    <source>
        <dbReference type="SAM" id="MobiDB-lite"/>
    </source>
</evidence>
<sequence length="164" mass="18802">MTSNLHPLPPPALSYPQHSQTDDYRHHKRPSYHKEQPNTSNNLHEHVRNTLKRLKLLKQTHTQTHPSNTQAEYKADIVEGANTTGNTPMTQGHNTNRNTRHRSTHQIPANPAKSTAVSKTRSQDKQGYRWGGQKRHHIGDTTPDTRHATHTHTTLPHKTYYTKP</sequence>
<protein>
    <submittedName>
        <fullName evidence="2">Uncharacterized protein</fullName>
    </submittedName>
</protein>
<feature type="region of interest" description="Disordered" evidence="1">
    <location>
        <begin position="1"/>
        <end position="44"/>
    </location>
</feature>
<dbReference type="Proteomes" id="UP001295444">
    <property type="component" value="Chromosome 06"/>
</dbReference>